<dbReference type="Pfam" id="PF00486">
    <property type="entry name" value="Trans_reg_C"/>
    <property type="match status" value="1"/>
</dbReference>
<dbReference type="InterPro" id="IPR016032">
    <property type="entry name" value="Sig_transdc_resp-reg_C-effctor"/>
</dbReference>
<dbReference type="InterPro" id="IPR001867">
    <property type="entry name" value="OmpR/PhoB-type_DNA-bd"/>
</dbReference>
<keyword evidence="1" id="KW-0238">DNA-binding</keyword>
<evidence type="ECO:0000313" key="3">
    <source>
        <dbReference type="EMBL" id="QDO84808.1"/>
    </source>
</evidence>
<dbReference type="Gene3D" id="1.10.10.10">
    <property type="entry name" value="Winged helix-like DNA-binding domain superfamily/Winged helix DNA-binding domain"/>
    <property type="match status" value="1"/>
</dbReference>
<reference evidence="3 4" key="1">
    <citation type="submission" date="2019-07" db="EMBL/GenBank/DDBJ databases">
        <title>Shewanella sp. YLB-06 whole genomic sequence.</title>
        <authorList>
            <person name="Yu L."/>
        </authorList>
    </citation>
    <scope>NUCLEOTIDE SEQUENCE [LARGE SCALE GENOMIC DNA]</scope>
    <source>
        <strain evidence="3 4">YLB-06</strain>
    </source>
</reference>
<name>A0ABX5X4G2_9GAMM</name>
<dbReference type="SUPFAM" id="SSF46894">
    <property type="entry name" value="C-terminal effector domain of the bipartite response regulators"/>
    <property type="match status" value="1"/>
</dbReference>
<organism evidence="3 4">
    <name type="scientific">Shewanella psychropiezotolerans</name>
    <dbReference type="NCBI Taxonomy" id="2593655"/>
    <lineage>
        <taxon>Bacteria</taxon>
        <taxon>Pseudomonadati</taxon>
        <taxon>Pseudomonadota</taxon>
        <taxon>Gammaproteobacteria</taxon>
        <taxon>Alteromonadales</taxon>
        <taxon>Shewanellaceae</taxon>
        <taxon>Shewanella</taxon>
    </lineage>
</organism>
<proteinExistence type="predicted"/>
<evidence type="ECO:0000259" key="2">
    <source>
        <dbReference type="Pfam" id="PF00486"/>
    </source>
</evidence>
<feature type="domain" description="OmpR/PhoB-type" evidence="2">
    <location>
        <begin position="55"/>
        <end position="122"/>
    </location>
</feature>
<accession>A0ABX5X4G2</accession>
<evidence type="ECO:0000256" key="1">
    <source>
        <dbReference type="ARBA" id="ARBA00023125"/>
    </source>
</evidence>
<evidence type="ECO:0000313" key="4">
    <source>
        <dbReference type="Proteomes" id="UP000315947"/>
    </source>
</evidence>
<gene>
    <name evidence="3" type="ORF">FM037_18270</name>
</gene>
<dbReference type="EMBL" id="CP041614">
    <property type="protein sequence ID" value="QDO84808.1"/>
    <property type="molecule type" value="Genomic_DNA"/>
</dbReference>
<keyword evidence="4" id="KW-1185">Reference proteome</keyword>
<sequence length="138" mass="15578">MSTLLRVGVFRLFGYGLKNEVCMQQILCPAVVCANCVELSVAFNKLDVCACYLPLSEHAKRALCFMYKSLNELCLYEDLVCFVWESVPVSRSSLPVVICELRKMMKNLNFKIITVRGKGYMLLPVTNVAPSCKGRRII</sequence>
<dbReference type="Proteomes" id="UP000315947">
    <property type="component" value="Chromosome"/>
</dbReference>
<protein>
    <recommendedName>
        <fullName evidence="2">OmpR/PhoB-type domain-containing protein</fullName>
    </recommendedName>
</protein>
<dbReference type="InterPro" id="IPR036388">
    <property type="entry name" value="WH-like_DNA-bd_sf"/>
</dbReference>